<dbReference type="KEGG" id="wma:WM2015_1388"/>
<evidence type="ECO:0000313" key="2">
    <source>
        <dbReference type="Proteomes" id="UP000066624"/>
    </source>
</evidence>
<dbReference type="AlphaFoldDB" id="A0A0K0XVR2"/>
<dbReference type="STRING" id="1579979.WM2015_1388"/>
<dbReference type="Proteomes" id="UP000066624">
    <property type="component" value="Chromosome"/>
</dbReference>
<dbReference type="OrthoDB" id="9776275at2"/>
<dbReference type="Gene3D" id="2.40.128.140">
    <property type="entry name" value="Outer membrane protein"/>
    <property type="match status" value="1"/>
</dbReference>
<keyword evidence="2" id="KW-1185">Reference proteome</keyword>
<dbReference type="Pfam" id="PF09982">
    <property type="entry name" value="LpxR"/>
    <property type="match status" value="1"/>
</dbReference>
<protein>
    <submittedName>
        <fullName evidence="1">Membrane protein</fullName>
    </submittedName>
</protein>
<sequence length="331" mass="36839">MKFLPLAAGLLLAALTPFVQADDASDETERSALWVFEYENDLFAGRDRYYTSGLRLSLVGQTRTPPSWLESVARRFPGFEEAETLPYSFSIGHNIFTPADIENPEFPPNDRLYAGWLHLMFATGTLHEGGADRVRVGLGIAGPAAGGKQLQKTIHRLIDTRRPVGWNEQLENEPTLLLGYDRIRRINQLDTLNGHRFDVNAFGGVTVGNAYTHLTGGGFIRIGSNLTTDYGPPRITPAVSGSAFFQPNGRTWYLFLGTEGRLVGRDLFLEGNTIGGRDGVDIRRFVGEVFGGFVFSQGPFRVTYTHVWRSREFIGQPQGQDYGALSLSMWW</sequence>
<evidence type="ECO:0000313" key="1">
    <source>
        <dbReference type="EMBL" id="AKS41760.1"/>
    </source>
</evidence>
<name>A0A0K0XVR2_9GAMM</name>
<organism evidence="1 2">
    <name type="scientific">Wenzhouxiangella marina</name>
    <dbReference type="NCBI Taxonomy" id="1579979"/>
    <lineage>
        <taxon>Bacteria</taxon>
        <taxon>Pseudomonadati</taxon>
        <taxon>Pseudomonadota</taxon>
        <taxon>Gammaproteobacteria</taxon>
        <taxon>Chromatiales</taxon>
        <taxon>Wenzhouxiangellaceae</taxon>
        <taxon>Wenzhouxiangella</taxon>
    </lineage>
</organism>
<reference evidence="1 2" key="1">
    <citation type="submission" date="2015-07" db="EMBL/GenBank/DDBJ databases">
        <authorList>
            <person name="Noorani M."/>
        </authorList>
    </citation>
    <scope>NUCLEOTIDE SEQUENCE [LARGE SCALE GENOMIC DNA]</scope>
    <source>
        <strain evidence="1 2">KCTC 42284</strain>
    </source>
</reference>
<dbReference type="InterPro" id="IPR018707">
    <property type="entry name" value="LpxR"/>
</dbReference>
<dbReference type="RefSeq" id="WP_049725378.1">
    <property type="nucleotide sequence ID" value="NZ_CP012154.1"/>
</dbReference>
<dbReference type="InterPro" id="IPR037107">
    <property type="entry name" value="Put_OMP_sf"/>
</dbReference>
<proteinExistence type="predicted"/>
<accession>A0A0K0XVR2</accession>
<gene>
    <name evidence="1" type="ORF">WM2015_1388</name>
</gene>
<dbReference type="EMBL" id="CP012154">
    <property type="protein sequence ID" value="AKS41760.1"/>
    <property type="molecule type" value="Genomic_DNA"/>
</dbReference>